<proteinExistence type="predicted"/>
<dbReference type="Pfam" id="PF03480">
    <property type="entry name" value="DctP"/>
    <property type="match status" value="1"/>
</dbReference>
<evidence type="ECO:0000256" key="1">
    <source>
        <dbReference type="ARBA" id="ARBA00022729"/>
    </source>
</evidence>
<dbReference type="AlphaFoldDB" id="A0A5S4YFV7"/>
<protein>
    <submittedName>
        <fullName evidence="2">C4-dicarboxylate ABC transporter substrate-binding protein</fullName>
    </submittedName>
</protein>
<keyword evidence="3" id="KW-1185">Reference proteome</keyword>
<evidence type="ECO:0000313" key="3">
    <source>
        <dbReference type="Proteomes" id="UP000324797"/>
    </source>
</evidence>
<dbReference type="Gene3D" id="3.40.190.170">
    <property type="entry name" value="Bacterial extracellular solute-binding protein, family 7"/>
    <property type="match status" value="1"/>
</dbReference>
<evidence type="ECO:0000313" key="2">
    <source>
        <dbReference type="EMBL" id="TYO62297.1"/>
    </source>
</evidence>
<dbReference type="GO" id="GO:0055085">
    <property type="term" value="P:transmembrane transport"/>
    <property type="evidence" value="ECO:0007669"/>
    <property type="project" value="InterPro"/>
</dbReference>
<reference evidence="2 3" key="1">
    <citation type="submission" date="2019-08" db="EMBL/GenBank/DDBJ databases">
        <title>Bradyrhizobium hipponensis sp. nov., a rhizobium isolated from a Lupinus angustifolius root nodule in Tunisia.</title>
        <authorList>
            <person name="Off K."/>
            <person name="Rejili M."/>
            <person name="Mars M."/>
            <person name="Brachmann A."/>
            <person name="Marin M."/>
        </authorList>
    </citation>
    <scope>NUCLEOTIDE SEQUENCE [LARGE SCALE GENOMIC DNA]</scope>
    <source>
        <strain evidence="3">aSej3</strain>
    </source>
</reference>
<dbReference type="SUPFAM" id="SSF53850">
    <property type="entry name" value="Periplasmic binding protein-like II"/>
    <property type="match status" value="1"/>
</dbReference>
<dbReference type="Proteomes" id="UP000324797">
    <property type="component" value="Unassembled WGS sequence"/>
</dbReference>
<organism evidence="2 3">
    <name type="scientific">Bradyrhizobium hipponense</name>
    <dbReference type="NCBI Taxonomy" id="2605638"/>
    <lineage>
        <taxon>Bacteria</taxon>
        <taxon>Pseudomonadati</taxon>
        <taxon>Pseudomonadota</taxon>
        <taxon>Alphaproteobacteria</taxon>
        <taxon>Hyphomicrobiales</taxon>
        <taxon>Nitrobacteraceae</taxon>
        <taxon>Bradyrhizobium</taxon>
    </lineage>
</organism>
<dbReference type="PANTHER" id="PTHR33376">
    <property type="match status" value="1"/>
</dbReference>
<keyword evidence="1" id="KW-0732">Signal</keyword>
<name>A0A5S4YFV7_9BRAD</name>
<accession>A0A5S4YFV7</accession>
<dbReference type="NCBIfam" id="NF037995">
    <property type="entry name" value="TRAP_S1"/>
    <property type="match status" value="1"/>
</dbReference>
<gene>
    <name evidence="2" type="ORF">FXV83_33530</name>
</gene>
<dbReference type="InterPro" id="IPR038404">
    <property type="entry name" value="TRAP_DctP_sf"/>
</dbReference>
<dbReference type="EMBL" id="VSTH01000139">
    <property type="protein sequence ID" value="TYO62297.1"/>
    <property type="molecule type" value="Genomic_DNA"/>
</dbReference>
<sequence length="347" mass="38115">MQKLLAFLAIVSLSLLPSSLIAEPIKLKVAFYSSDQSMSFLGAVKPFTDAVGSAANGAIQFEFFFSGALGKDVTMQPQIVRDGAADIAFAVPGVSPDLFPDNAVLELPGLFRDSREATLVYTRLIAQNMLRGYGDFFVIAACVTEPETIHSRVPIKSLGDLSGKRIRINNPREGAVLEKLGAIPVLMPITEITGAISSGKLDAAVVNPTPLSDYGIKRVTPYHYFLRTSGAPLLTLMNRKRFEALPNQTQDIIRAYSGEWPAERFIATYDAGDEAVMRQLKSDPKRTLVFPSAADREKAQHIFDLVIDDWASSSERNRELLRTVKAELVKLRQEQGRSDPNGSRARQ</sequence>
<dbReference type="InterPro" id="IPR018389">
    <property type="entry name" value="DctP_fam"/>
</dbReference>
<dbReference type="RefSeq" id="WP_148743840.1">
    <property type="nucleotide sequence ID" value="NZ_VSTH01000139.1"/>
</dbReference>
<comment type="caution">
    <text evidence="2">The sequence shown here is derived from an EMBL/GenBank/DDBJ whole genome shotgun (WGS) entry which is preliminary data.</text>
</comment>
<dbReference type="PANTHER" id="PTHR33376:SF15">
    <property type="entry name" value="BLL6794 PROTEIN"/>
    <property type="match status" value="1"/>
</dbReference>